<keyword evidence="4" id="KW-0548">Nucleotidyltransferase</keyword>
<proteinExistence type="inferred from homology"/>
<keyword evidence="2" id="KW-1277">Toxin-antitoxin system</keyword>
<dbReference type="GO" id="GO:0046872">
    <property type="term" value="F:metal ion binding"/>
    <property type="evidence" value="ECO:0007669"/>
    <property type="project" value="UniProtKB-KW"/>
</dbReference>
<dbReference type="AlphaFoldDB" id="T1B4E3"/>
<sequence>MCPRCKSRLWDTPNIWPISLGEGLGIPEVIGPHRTRVIAVARKYGAKRVRVFGSVRRRSANERSDVDILVDDLPRASLLDHARLETELGQLLGRTVDVMEEGSLPWSIRPQVLAEAIPL</sequence>
<comment type="cofactor">
    <cofactor evidence="1">
        <name>Mg(2+)</name>
        <dbReference type="ChEBI" id="CHEBI:18420"/>
    </cofactor>
</comment>
<keyword evidence="7" id="KW-0067">ATP-binding</keyword>
<evidence type="ECO:0000256" key="4">
    <source>
        <dbReference type="ARBA" id="ARBA00022695"/>
    </source>
</evidence>
<reference evidence="11" key="1">
    <citation type="submission" date="2013-08" db="EMBL/GenBank/DDBJ databases">
        <authorList>
            <person name="Mendez C."/>
            <person name="Richter M."/>
            <person name="Ferrer M."/>
            <person name="Sanchez J."/>
        </authorList>
    </citation>
    <scope>NUCLEOTIDE SEQUENCE</scope>
</reference>
<dbReference type="InterPro" id="IPR052038">
    <property type="entry name" value="Type-VII_TA_antitoxin"/>
</dbReference>
<evidence type="ECO:0000259" key="10">
    <source>
        <dbReference type="Pfam" id="PF01909"/>
    </source>
</evidence>
<keyword evidence="3" id="KW-0808">Transferase</keyword>
<dbReference type="PANTHER" id="PTHR33571">
    <property type="entry name" value="SSL8005 PROTEIN"/>
    <property type="match status" value="1"/>
</dbReference>
<reference evidence="11" key="2">
    <citation type="journal article" date="2014" name="ISME J.">
        <title>Microbial stratification in low pH oxic and suboxic macroscopic growths along an acid mine drainage.</title>
        <authorList>
            <person name="Mendez-Garcia C."/>
            <person name="Mesa V."/>
            <person name="Sprenger R.R."/>
            <person name="Richter M."/>
            <person name="Diez M.S."/>
            <person name="Solano J."/>
            <person name="Bargiela R."/>
            <person name="Golyshina O.V."/>
            <person name="Manteca A."/>
            <person name="Ramos J.L."/>
            <person name="Gallego J.R."/>
            <person name="Llorente I."/>
            <person name="Martins Dos Santos V.A."/>
            <person name="Jensen O.N."/>
            <person name="Pelaez A.I."/>
            <person name="Sanchez J."/>
            <person name="Ferrer M."/>
        </authorList>
    </citation>
    <scope>NUCLEOTIDE SEQUENCE</scope>
</reference>
<keyword evidence="5" id="KW-0479">Metal-binding</keyword>
<dbReference type="GO" id="GO:0005524">
    <property type="term" value="F:ATP binding"/>
    <property type="evidence" value="ECO:0007669"/>
    <property type="project" value="UniProtKB-KW"/>
</dbReference>
<evidence type="ECO:0000256" key="8">
    <source>
        <dbReference type="ARBA" id="ARBA00022842"/>
    </source>
</evidence>
<protein>
    <submittedName>
        <fullName evidence="11">DNA polymerase beta subunit</fullName>
    </submittedName>
</protein>
<dbReference type="PANTHER" id="PTHR33571:SF12">
    <property type="entry name" value="BSL3053 PROTEIN"/>
    <property type="match status" value="1"/>
</dbReference>
<name>T1B4E3_9ZZZZ</name>
<comment type="caution">
    <text evidence="11">The sequence shown here is derived from an EMBL/GenBank/DDBJ whole genome shotgun (WGS) entry which is preliminary data.</text>
</comment>
<evidence type="ECO:0000256" key="1">
    <source>
        <dbReference type="ARBA" id="ARBA00001946"/>
    </source>
</evidence>
<evidence type="ECO:0000256" key="6">
    <source>
        <dbReference type="ARBA" id="ARBA00022741"/>
    </source>
</evidence>
<gene>
    <name evidence="11" type="ORF">B1B_05802</name>
</gene>
<accession>T1B4E3</accession>
<dbReference type="Gene3D" id="3.30.460.10">
    <property type="entry name" value="Beta Polymerase, domain 2"/>
    <property type="match status" value="1"/>
</dbReference>
<organism evidence="11">
    <name type="scientific">mine drainage metagenome</name>
    <dbReference type="NCBI Taxonomy" id="410659"/>
    <lineage>
        <taxon>unclassified sequences</taxon>
        <taxon>metagenomes</taxon>
        <taxon>ecological metagenomes</taxon>
    </lineage>
</organism>
<dbReference type="InterPro" id="IPR002934">
    <property type="entry name" value="Polymerase_NTP_transf_dom"/>
</dbReference>
<evidence type="ECO:0000313" key="11">
    <source>
        <dbReference type="EMBL" id="EQD67811.1"/>
    </source>
</evidence>
<keyword evidence="6" id="KW-0547">Nucleotide-binding</keyword>
<dbReference type="InterPro" id="IPR043519">
    <property type="entry name" value="NT_sf"/>
</dbReference>
<dbReference type="GO" id="GO:0016779">
    <property type="term" value="F:nucleotidyltransferase activity"/>
    <property type="evidence" value="ECO:0007669"/>
    <property type="project" value="UniProtKB-KW"/>
</dbReference>
<evidence type="ECO:0000256" key="3">
    <source>
        <dbReference type="ARBA" id="ARBA00022679"/>
    </source>
</evidence>
<feature type="domain" description="Polymerase nucleotidyl transferase" evidence="10">
    <location>
        <begin position="40"/>
        <end position="117"/>
    </location>
</feature>
<dbReference type="SUPFAM" id="SSF81301">
    <property type="entry name" value="Nucleotidyltransferase"/>
    <property type="match status" value="1"/>
</dbReference>
<keyword evidence="8" id="KW-0460">Magnesium</keyword>
<dbReference type="EMBL" id="AUZY01003684">
    <property type="protein sequence ID" value="EQD67811.1"/>
    <property type="molecule type" value="Genomic_DNA"/>
</dbReference>
<evidence type="ECO:0000256" key="7">
    <source>
        <dbReference type="ARBA" id="ARBA00022840"/>
    </source>
</evidence>
<evidence type="ECO:0000256" key="2">
    <source>
        <dbReference type="ARBA" id="ARBA00022649"/>
    </source>
</evidence>
<dbReference type="Pfam" id="PF01909">
    <property type="entry name" value="NTP_transf_2"/>
    <property type="match status" value="1"/>
</dbReference>
<dbReference type="CDD" id="cd05403">
    <property type="entry name" value="NT_KNTase_like"/>
    <property type="match status" value="1"/>
</dbReference>
<comment type="similarity">
    <text evidence="9">Belongs to the MntA antitoxin family.</text>
</comment>
<evidence type="ECO:0000256" key="9">
    <source>
        <dbReference type="ARBA" id="ARBA00038276"/>
    </source>
</evidence>
<evidence type="ECO:0000256" key="5">
    <source>
        <dbReference type="ARBA" id="ARBA00022723"/>
    </source>
</evidence>